<feature type="transmembrane region" description="Helical" evidence="1">
    <location>
        <begin position="23"/>
        <end position="45"/>
    </location>
</feature>
<evidence type="ECO:0000256" key="1">
    <source>
        <dbReference type="SAM" id="Phobius"/>
    </source>
</evidence>
<dbReference type="RefSeq" id="WP_141322048.1">
    <property type="nucleotide sequence ID" value="NZ_BJNI01000006.1"/>
</dbReference>
<dbReference type="GeneID" id="48973922"/>
<dbReference type="AlphaFoldDB" id="A0A844AB35"/>
<organism evidence="2 3">
    <name type="scientific">Rhizobium fredii</name>
    <name type="common">Sinorhizobium fredii</name>
    <dbReference type="NCBI Taxonomy" id="380"/>
    <lineage>
        <taxon>Bacteria</taxon>
        <taxon>Pseudomonadati</taxon>
        <taxon>Pseudomonadota</taxon>
        <taxon>Alphaproteobacteria</taxon>
        <taxon>Hyphomicrobiales</taxon>
        <taxon>Rhizobiaceae</taxon>
        <taxon>Sinorhizobium/Ensifer group</taxon>
        <taxon>Sinorhizobium</taxon>
    </lineage>
</organism>
<proteinExistence type="predicted"/>
<keyword evidence="1" id="KW-1133">Transmembrane helix</keyword>
<accession>A0A844AB35</accession>
<dbReference type="Proteomes" id="UP000466694">
    <property type="component" value="Unassembled WGS sequence"/>
</dbReference>
<feature type="transmembrane region" description="Helical" evidence="1">
    <location>
        <begin position="51"/>
        <end position="71"/>
    </location>
</feature>
<reference evidence="2 3" key="1">
    <citation type="journal article" date="2013" name="Genome Biol.">
        <title>Comparative genomics of the core and accessory genomes of 48 Sinorhizobium strains comprising five genospecies.</title>
        <authorList>
            <person name="Sugawara M."/>
            <person name="Epstein B."/>
            <person name="Badgley B.D."/>
            <person name="Unno T."/>
            <person name="Xu L."/>
            <person name="Reese J."/>
            <person name="Gyaneshwar P."/>
            <person name="Denny R."/>
            <person name="Mudge J."/>
            <person name="Bharti A.K."/>
            <person name="Farmer A.D."/>
            <person name="May G.D."/>
            <person name="Woodward J.E."/>
            <person name="Medigue C."/>
            <person name="Vallenet D."/>
            <person name="Lajus A."/>
            <person name="Rouy Z."/>
            <person name="Martinez-Vaz B."/>
            <person name="Tiffin P."/>
            <person name="Young N.D."/>
            <person name="Sadowsky M.J."/>
        </authorList>
    </citation>
    <scope>NUCLEOTIDE SEQUENCE [LARGE SCALE GENOMIC DNA]</scope>
    <source>
        <strain evidence="2 3">USDA205</strain>
    </source>
</reference>
<feature type="transmembrane region" description="Helical" evidence="1">
    <location>
        <begin position="226"/>
        <end position="249"/>
    </location>
</feature>
<sequence>MENVETAIASSRTSRVFRSVPTYGPYLLLHTVPWLLLATVLRTYAKAMPDALALLGMILVQLAVFIAFLLASQKMIELANGWTSLSRLAFREQVVFGWRVIWRLLSLFFLTVCAANLAGIDRFAAAQLWFGFDGIAYPWWQGPLQLWIAIVSMIAFMLVVEKGMDRRPRFVGVLREFRFHGRHLSRAVVYNCAFLIAATFLQTQVAKLLSPLFDGPGYGQTKYLAFVAWILMFSYIRLWGIVAILTYTLRASYRLRPQTTATSSPAGPV</sequence>
<evidence type="ECO:0000313" key="2">
    <source>
        <dbReference type="EMBL" id="MQX09288.1"/>
    </source>
</evidence>
<gene>
    <name evidence="2" type="ORF">GHK48_13620</name>
</gene>
<feature type="transmembrane region" description="Helical" evidence="1">
    <location>
        <begin position="140"/>
        <end position="160"/>
    </location>
</feature>
<evidence type="ECO:0008006" key="4">
    <source>
        <dbReference type="Google" id="ProtNLM"/>
    </source>
</evidence>
<keyword evidence="1" id="KW-0472">Membrane</keyword>
<dbReference type="EMBL" id="WISZ01000109">
    <property type="protein sequence ID" value="MQX09288.1"/>
    <property type="molecule type" value="Genomic_DNA"/>
</dbReference>
<keyword evidence="1" id="KW-0812">Transmembrane</keyword>
<feature type="transmembrane region" description="Helical" evidence="1">
    <location>
        <begin position="100"/>
        <end position="120"/>
    </location>
</feature>
<comment type="caution">
    <text evidence="2">The sequence shown here is derived from an EMBL/GenBank/DDBJ whole genome shotgun (WGS) entry which is preliminary data.</text>
</comment>
<protein>
    <recommendedName>
        <fullName evidence="4">Transmembrane protein</fullName>
    </recommendedName>
</protein>
<name>A0A844AB35_RHIFR</name>
<feature type="transmembrane region" description="Helical" evidence="1">
    <location>
        <begin position="187"/>
        <end position="206"/>
    </location>
</feature>
<evidence type="ECO:0000313" key="3">
    <source>
        <dbReference type="Proteomes" id="UP000466694"/>
    </source>
</evidence>